<evidence type="ECO:0000256" key="1">
    <source>
        <dbReference type="SAM" id="MobiDB-lite"/>
    </source>
</evidence>
<feature type="compositionally biased region" description="Polar residues" evidence="1">
    <location>
        <begin position="63"/>
        <end position="75"/>
    </location>
</feature>
<feature type="compositionally biased region" description="Polar residues" evidence="1">
    <location>
        <begin position="1097"/>
        <end position="1119"/>
    </location>
</feature>
<feature type="compositionally biased region" description="Low complexity" evidence="1">
    <location>
        <begin position="227"/>
        <end position="242"/>
    </location>
</feature>
<dbReference type="STRING" id="670386.D3BMV0"/>
<protein>
    <recommendedName>
        <fullName evidence="4">Leucine-rich repeat-containing protein</fullName>
    </recommendedName>
</protein>
<dbReference type="GO" id="GO:0016477">
    <property type="term" value="P:cell migration"/>
    <property type="evidence" value="ECO:0007669"/>
    <property type="project" value="TreeGrafter"/>
</dbReference>
<dbReference type="Pfam" id="PF13516">
    <property type="entry name" value="LRR_6"/>
    <property type="match status" value="4"/>
</dbReference>
<dbReference type="Proteomes" id="UP000001396">
    <property type="component" value="Unassembled WGS sequence"/>
</dbReference>
<dbReference type="InterPro" id="IPR051279">
    <property type="entry name" value="PP1-Reg/Actin-Interact_Protein"/>
</dbReference>
<feature type="compositionally biased region" description="Low complexity" evidence="1">
    <location>
        <begin position="1058"/>
        <end position="1067"/>
    </location>
</feature>
<keyword evidence="3" id="KW-1185">Reference proteome</keyword>
<accession>D3BMV0</accession>
<feature type="compositionally biased region" description="Polar residues" evidence="1">
    <location>
        <begin position="1029"/>
        <end position="1040"/>
    </location>
</feature>
<dbReference type="PANTHER" id="PTHR24112:SF34">
    <property type="entry name" value="LEUCINE-RICH REPEAT-CONTAINING PROTEIN"/>
    <property type="match status" value="1"/>
</dbReference>
<dbReference type="EMBL" id="ADBJ01000043">
    <property type="protein sequence ID" value="EFA77312.1"/>
    <property type="molecule type" value="Genomic_DNA"/>
</dbReference>
<dbReference type="SMART" id="SM00368">
    <property type="entry name" value="LRR_RI"/>
    <property type="match status" value="7"/>
</dbReference>
<evidence type="ECO:0000313" key="2">
    <source>
        <dbReference type="EMBL" id="EFA77312.1"/>
    </source>
</evidence>
<sequence length="1171" mass="129063">MNQSASFSLSIPNSPPVSTATTTTTTSTTSYSGASTPKSTTSQSPKCSLTPRGVTPRQYPPHHSNNTYGNNNHCYSPQLSQSSPLPLPPPPLLPTPSTPPTPFLYQSKSAIPINPLANSTNSIASAGYNVNGYENGLMTPSSSSSSISPSASPSSMSFYPLSSQSLLNTTSNTNNNSSSGPSRSKSQNSTSKKSSKLFSSLSFGHSSSAHHHHHHKEAPLYSPSKGSSSAPTTPSLLTPTTSRSQIPHPSTNNSSSSNNSSSDKLTKSISSSSSSSNSSGSNNSIKPYKVHKKIKYRLKMTELSGGEKRFVFDLEGRDPDFCLWVKKTNKKDVVQDRLFVLTQYNVYSIKRNKLGKKHVQRQGHLYDLVEIKTDDIDHVLLRFSTFTIDISGNNTGITIPKILINAFHRISFTFSLEASPSLIIIPVERQAPEIENIDPGFAHGFVEVYKAQCNYYNSPFVLDLVQFLEETVSQGNREFCLDDFAGIDKTAEGAINLIPVMASLRHNTYFDSFVCHNKTRKEVPQLLADVFHHNRTLTRVSLRGIDTDEGWVQLGDALRENTSNELRYLDISDNPVRDRGITSITNAIRAFSREFCQLSASNIDLQSKGAAVMFRSLQANYASSGAIEILDLSNNHLGTTGSDPLQDFFALMNSSNPNPEKPMRHLNLENTQIDTPRITNAIRQANVQNLQFLNLSENKFTNESVQGICLLISKGQNLTDIQLRGCGLLGEQVALLIQACTNGAAVEQRSLDLSNNNLGKNGALTFAPTIKNCTNITSLLLSLNNFRKRGMTYIISALEENTTLRSIDLSNNLKSGSKADSVIDHLARVVQRHPNLEKLVLAGRDSRGFFLGRELLPLVKSMNEESRLVELDINGNAMGDDLCRELFESLKKNSSLRTLNIDNNAIGLAGLAAMKRCFSVNRTLSDIPVPTRDIAKILGAAKDRKTTNDKIAEILNDVQWALANNKNGIPYTDIPSSTVKTTSVAVSSGSTPNFRATTYISNPSSPMINNNRSSADDIGRYSAGGAAPASTSHFTLSHSSPAPAQKLYNPPPPPPLYDPYQQQQQSYQPPPPPPPAVDNNYDQYSYDHQQQEQQEQPSATDYDQQYYNHDNTNTTSYDESNADHDQHQQYDQTQYDHSQYDQNQYDQSTEHHDQQQQYNHNDTAYEYEAQY</sequence>
<dbReference type="RefSeq" id="XP_020429441.1">
    <property type="nucleotide sequence ID" value="XM_020583254.1"/>
</dbReference>
<dbReference type="GO" id="GO:0030027">
    <property type="term" value="C:lamellipodium"/>
    <property type="evidence" value="ECO:0007669"/>
    <property type="project" value="TreeGrafter"/>
</dbReference>
<reference evidence="2 3" key="1">
    <citation type="journal article" date="2011" name="Genome Res.">
        <title>Phylogeny-wide analysis of social amoeba genomes highlights ancient origins for complex intercellular communication.</title>
        <authorList>
            <person name="Heidel A.J."/>
            <person name="Lawal H.M."/>
            <person name="Felder M."/>
            <person name="Schilde C."/>
            <person name="Helps N.R."/>
            <person name="Tunggal B."/>
            <person name="Rivero F."/>
            <person name="John U."/>
            <person name="Schleicher M."/>
            <person name="Eichinger L."/>
            <person name="Platzer M."/>
            <person name="Noegel A.A."/>
            <person name="Schaap P."/>
            <person name="Gloeckner G."/>
        </authorList>
    </citation>
    <scope>NUCLEOTIDE SEQUENCE [LARGE SCALE GENOMIC DNA]</scope>
    <source>
        <strain evidence="3">ATCC 26659 / Pp 5 / PN500</strain>
    </source>
</reference>
<feature type="compositionally biased region" description="Low complexity" evidence="1">
    <location>
        <begin position="250"/>
        <end position="284"/>
    </location>
</feature>
<feature type="compositionally biased region" description="Low complexity" evidence="1">
    <location>
        <begin position="165"/>
        <end position="207"/>
    </location>
</feature>
<feature type="compositionally biased region" description="Low complexity" evidence="1">
    <location>
        <begin position="18"/>
        <end position="48"/>
    </location>
</feature>
<dbReference type="SUPFAM" id="SSF52047">
    <property type="entry name" value="RNI-like"/>
    <property type="match status" value="2"/>
</dbReference>
<proteinExistence type="predicted"/>
<feature type="compositionally biased region" description="Polar residues" evidence="1">
    <location>
        <begin position="1"/>
        <end position="12"/>
    </location>
</feature>
<organism evidence="2 3">
    <name type="scientific">Heterostelium pallidum (strain ATCC 26659 / Pp 5 / PN500)</name>
    <name type="common">Cellular slime mold</name>
    <name type="synonym">Polysphondylium pallidum</name>
    <dbReference type="NCBI Taxonomy" id="670386"/>
    <lineage>
        <taxon>Eukaryota</taxon>
        <taxon>Amoebozoa</taxon>
        <taxon>Evosea</taxon>
        <taxon>Eumycetozoa</taxon>
        <taxon>Dictyostelia</taxon>
        <taxon>Acytosteliales</taxon>
        <taxon>Acytosteliaceae</taxon>
        <taxon>Heterostelium</taxon>
    </lineage>
</organism>
<dbReference type="AlphaFoldDB" id="D3BMV0"/>
<feature type="compositionally biased region" description="Low complexity" evidence="1">
    <location>
        <begin position="1000"/>
        <end position="1013"/>
    </location>
</feature>
<feature type="compositionally biased region" description="Pro residues" evidence="1">
    <location>
        <begin position="85"/>
        <end position="102"/>
    </location>
</feature>
<evidence type="ECO:0000313" key="3">
    <source>
        <dbReference type="Proteomes" id="UP000001396"/>
    </source>
</evidence>
<feature type="compositionally biased region" description="Low complexity" evidence="1">
    <location>
        <begin position="140"/>
        <end position="158"/>
    </location>
</feature>
<feature type="region of interest" description="Disordered" evidence="1">
    <location>
        <begin position="165"/>
        <end position="286"/>
    </location>
</feature>
<dbReference type="Gene3D" id="3.80.10.10">
    <property type="entry name" value="Ribonuclease Inhibitor"/>
    <property type="match status" value="1"/>
</dbReference>
<dbReference type="OMA" id="FHRISFT"/>
<feature type="region of interest" description="Disordered" evidence="1">
    <location>
        <begin position="985"/>
        <end position="1171"/>
    </location>
</feature>
<dbReference type="FunCoup" id="D3BMV0">
    <property type="interactions" value="3"/>
</dbReference>
<dbReference type="InParanoid" id="D3BMV0"/>
<name>D3BMV0_HETP5</name>
<dbReference type="InterPro" id="IPR001611">
    <property type="entry name" value="Leu-rich_rpt"/>
</dbReference>
<comment type="caution">
    <text evidence="2">The sequence shown here is derived from an EMBL/GenBank/DDBJ whole genome shotgun (WGS) entry which is preliminary data.</text>
</comment>
<dbReference type="InterPro" id="IPR032675">
    <property type="entry name" value="LRR_dom_sf"/>
</dbReference>
<gene>
    <name evidence="2" type="ORF">PPL_12523</name>
</gene>
<dbReference type="PANTHER" id="PTHR24112">
    <property type="entry name" value="LEUCINE-RICH REPEAT, ISOFORM F-RELATED"/>
    <property type="match status" value="1"/>
</dbReference>
<feature type="region of interest" description="Disordered" evidence="1">
    <location>
        <begin position="1"/>
        <end position="104"/>
    </location>
</feature>
<dbReference type="GO" id="GO:0005886">
    <property type="term" value="C:plasma membrane"/>
    <property type="evidence" value="ECO:0007669"/>
    <property type="project" value="TreeGrafter"/>
</dbReference>
<evidence type="ECO:0008006" key="4">
    <source>
        <dbReference type="Google" id="ProtNLM"/>
    </source>
</evidence>
<feature type="region of interest" description="Disordered" evidence="1">
    <location>
        <begin position="139"/>
        <end position="158"/>
    </location>
</feature>
<dbReference type="GeneID" id="31367990"/>
<dbReference type="GO" id="GO:0034315">
    <property type="term" value="P:regulation of Arp2/3 complex-mediated actin nucleation"/>
    <property type="evidence" value="ECO:0007669"/>
    <property type="project" value="TreeGrafter"/>
</dbReference>
<feature type="compositionally biased region" description="Low complexity" evidence="1">
    <location>
        <begin position="1129"/>
        <end position="1142"/>
    </location>
</feature>